<organism evidence="4 5">
    <name type="scientific">Saccharothrix saharensis</name>
    <dbReference type="NCBI Taxonomy" id="571190"/>
    <lineage>
        <taxon>Bacteria</taxon>
        <taxon>Bacillati</taxon>
        <taxon>Actinomycetota</taxon>
        <taxon>Actinomycetes</taxon>
        <taxon>Pseudonocardiales</taxon>
        <taxon>Pseudonocardiaceae</taxon>
        <taxon>Saccharothrix</taxon>
    </lineage>
</organism>
<comment type="caution">
    <text evidence="4">The sequence shown here is derived from an EMBL/GenBank/DDBJ whole genome shotgun (WGS) entry which is preliminary data.</text>
</comment>
<keyword evidence="3" id="KW-0732">Signal</keyword>
<keyword evidence="5" id="KW-1185">Reference proteome</keyword>
<keyword evidence="2" id="KW-0812">Transmembrane</keyword>
<feature type="compositionally biased region" description="Low complexity" evidence="1">
    <location>
        <begin position="529"/>
        <end position="550"/>
    </location>
</feature>
<feature type="region of interest" description="Disordered" evidence="1">
    <location>
        <begin position="30"/>
        <end position="95"/>
    </location>
</feature>
<sequence length="591" mass="62077">MACTARSLSALLSAAALCIGVSVGPAYGDGATSSEPTATTTARPTTAEIQPTETETTTSAPAKTTDPTTGSATTTEPAGTTGPTPAEPSASEPDPRAVDLRLETWFEKDGYFLDEEVIVHARVTNVGTTTANPVWVGSTGESLHHYWTGFGQGAGPVEPGQAVEGKLTSHIIGIVDLLTIEVSTGATDQDDANPADNIATITAPVTVVRGDYSGTFYGDRNVNGVMEPHEALAGLELSISSVERNYRYRTTTDEAGRFAFRDVPRSTYRTFIDLEGWQFRLPDVEVGRGVDPDVLIRGEYLPDRVLTATAAFDRPTYGIGDTAVLSLGLTNGGRGTVPNITAIAVAYGQVPVDLGKFDQYGPGVTLLPGETGRVDVHIPVDDRVADLGTIKVTVTFGSPPFGSGSVQASAIARVPGRRLAVVQGTLGLPWSYTGLGVGVLGPPPYGRVVPDTKVYLRDQATGAVSFRDTTDRFGKFEFFDVQVGLYTVGVVGPWRIVGSTDFSVPSNSYWYPYSVLVVPGPVQPDPDDQPQTTTPQGGVPPATARTTPPTSNDPEQELAATGVGATWLALGGLLTLVTGAGFVTGARRRRT</sequence>
<dbReference type="SUPFAM" id="SSF49478">
    <property type="entry name" value="Cna protein B-type domain"/>
    <property type="match status" value="1"/>
</dbReference>
<accession>A0A543J823</accession>
<evidence type="ECO:0000313" key="4">
    <source>
        <dbReference type="EMBL" id="TQM78958.1"/>
    </source>
</evidence>
<dbReference type="Proteomes" id="UP000316628">
    <property type="component" value="Unassembled WGS sequence"/>
</dbReference>
<evidence type="ECO:0000256" key="1">
    <source>
        <dbReference type="SAM" id="MobiDB-lite"/>
    </source>
</evidence>
<evidence type="ECO:0008006" key="6">
    <source>
        <dbReference type="Google" id="ProtNLM"/>
    </source>
</evidence>
<keyword evidence="2" id="KW-0472">Membrane</keyword>
<dbReference type="AlphaFoldDB" id="A0A543J823"/>
<gene>
    <name evidence="4" type="ORF">FHX81_1249</name>
</gene>
<dbReference type="InterPro" id="IPR013783">
    <property type="entry name" value="Ig-like_fold"/>
</dbReference>
<evidence type="ECO:0000256" key="2">
    <source>
        <dbReference type="SAM" id="Phobius"/>
    </source>
</evidence>
<name>A0A543J823_9PSEU</name>
<feature type="chain" id="PRO_5022140714" description="SdrD B-like protein" evidence="3">
    <location>
        <begin position="29"/>
        <end position="591"/>
    </location>
</feature>
<dbReference type="Gene3D" id="2.60.40.10">
    <property type="entry name" value="Immunoglobulins"/>
    <property type="match status" value="1"/>
</dbReference>
<feature type="signal peptide" evidence="3">
    <location>
        <begin position="1"/>
        <end position="28"/>
    </location>
</feature>
<feature type="region of interest" description="Disordered" evidence="1">
    <location>
        <begin position="521"/>
        <end position="556"/>
    </location>
</feature>
<evidence type="ECO:0000313" key="5">
    <source>
        <dbReference type="Proteomes" id="UP000316628"/>
    </source>
</evidence>
<keyword evidence="2" id="KW-1133">Transmembrane helix</keyword>
<reference evidence="4 5" key="1">
    <citation type="submission" date="2019-06" db="EMBL/GenBank/DDBJ databases">
        <title>Sequencing the genomes of 1000 actinobacteria strains.</title>
        <authorList>
            <person name="Klenk H.-P."/>
        </authorList>
    </citation>
    <scope>NUCLEOTIDE SEQUENCE [LARGE SCALE GENOMIC DNA]</scope>
    <source>
        <strain evidence="4 5">DSM 45456</strain>
    </source>
</reference>
<dbReference type="SUPFAM" id="SSF117074">
    <property type="entry name" value="Hypothetical protein PA1324"/>
    <property type="match status" value="1"/>
</dbReference>
<feature type="transmembrane region" description="Helical" evidence="2">
    <location>
        <begin position="558"/>
        <end position="583"/>
    </location>
</feature>
<dbReference type="GO" id="GO:0005975">
    <property type="term" value="P:carbohydrate metabolic process"/>
    <property type="evidence" value="ECO:0007669"/>
    <property type="project" value="UniProtKB-ARBA"/>
</dbReference>
<evidence type="ECO:0000256" key="3">
    <source>
        <dbReference type="SAM" id="SignalP"/>
    </source>
</evidence>
<proteinExistence type="predicted"/>
<dbReference type="EMBL" id="VFPP01000001">
    <property type="protein sequence ID" value="TQM78958.1"/>
    <property type="molecule type" value="Genomic_DNA"/>
</dbReference>
<feature type="compositionally biased region" description="Low complexity" evidence="1">
    <location>
        <begin position="31"/>
        <end position="91"/>
    </location>
</feature>
<protein>
    <recommendedName>
        <fullName evidence="6">SdrD B-like protein</fullName>
    </recommendedName>
</protein>